<name>A0A1Q9EG68_SYMMI</name>
<feature type="region of interest" description="Disordered" evidence="1">
    <location>
        <begin position="41"/>
        <end position="143"/>
    </location>
</feature>
<dbReference type="EMBL" id="LSRX01000160">
    <property type="protein sequence ID" value="OLQ06436.1"/>
    <property type="molecule type" value="Genomic_DNA"/>
</dbReference>
<gene>
    <name evidence="2" type="ORF">AK812_SmicGene10273</name>
</gene>
<feature type="compositionally biased region" description="Pro residues" evidence="1">
    <location>
        <begin position="1430"/>
        <end position="1443"/>
    </location>
</feature>
<evidence type="ECO:0000313" key="3">
    <source>
        <dbReference type="Proteomes" id="UP000186817"/>
    </source>
</evidence>
<organism evidence="2 3">
    <name type="scientific">Symbiodinium microadriaticum</name>
    <name type="common">Dinoflagellate</name>
    <name type="synonym">Zooxanthella microadriatica</name>
    <dbReference type="NCBI Taxonomy" id="2951"/>
    <lineage>
        <taxon>Eukaryota</taxon>
        <taxon>Sar</taxon>
        <taxon>Alveolata</taxon>
        <taxon>Dinophyceae</taxon>
        <taxon>Suessiales</taxon>
        <taxon>Symbiodiniaceae</taxon>
        <taxon>Symbiodinium</taxon>
    </lineage>
</organism>
<feature type="region of interest" description="Disordered" evidence="1">
    <location>
        <begin position="1355"/>
        <end position="1381"/>
    </location>
</feature>
<reference evidence="2 3" key="1">
    <citation type="submission" date="2016-02" db="EMBL/GenBank/DDBJ databases">
        <title>Genome analysis of coral dinoflagellate symbionts highlights evolutionary adaptations to a symbiotic lifestyle.</title>
        <authorList>
            <person name="Aranda M."/>
            <person name="Li Y."/>
            <person name="Liew Y.J."/>
            <person name="Baumgarten S."/>
            <person name="Simakov O."/>
            <person name="Wilson M."/>
            <person name="Piel J."/>
            <person name="Ashoor H."/>
            <person name="Bougouffa S."/>
            <person name="Bajic V.B."/>
            <person name="Ryu T."/>
            <person name="Ravasi T."/>
            <person name="Bayer T."/>
            <person name="Micklem G."/>
            <person name="Kim H."/>
            <person name="Bhak J."/>
            <person name="Lajeunesse T.C."/>
            <person name="Voolstra C.R."/>
        </authorList>
    </citation>
    <scope>NUCLEOTIDE SEQUENCE [LARGE SCALE GENOMIC DNA]</scope>
    <source>
        <strain evidence="2 3">CCMP2467</strain>
    </source>
</reference>
<feature type="compositionally biased region" description="Low complexity" evidence="1">
    <location>
        <begin position="1451"/>
        <end position="1460"/>
    </location>
</feature>
<feature type="compositionally biased region" description="Basic and acidic residues" evidence="1">
    <location>
        <begin position="1304"/>
        <end position="1318"/>
    </location>
</feature>
<evidence type="ECO:0000313" key="2">
    <source>
        <dbReference type="EMBL" id="OLQ06436.1"/>
    </source>
</evidence>
<comment type="caution">
    <text evidence="2">The sequence shown here is derived from an EMBL/GenBank/DDBJ whole genome shotgun (WGS) entry which is preliminary data.</text>
</comment>
<feature type="region of interest" description="Disordered" evidence="1">
    <location>
        <begin position="1423"/>
        <end position="1467"/>
    </location>
</feature>
<accession>A0A1Q9EG68</accession>
<dbReference type="Proteomes" id="UP000186817">
    <property type="component" value="Unassembled WGS sequence"/>
</dbReference>
<dbReference type="OrthoDB" id="420175at2759"/>
<feature type="region of interest" description="Disordered" evidence="1">
    <location>
        <begin position="1277"/>
        <end position="1318"/>
    </location>
</feature>
<evidence type="ECO:0000256" key="1">
    <source>
        <dbReference type="SAM" id="MobiDB-lite"/>
    </source>
</evidence>
<keyword evidence="3" id="KW-1185">Reference proteome</keyword>
<sequence>MDIRPSAWDDAVDGELEENLQQEASGLHPVTHSDEELILLDAGPAQLGHDADGEFQQLEDSAPPASVPEDLLAESLEPSEHVEVPGPPGSSWDDALGDDRLALGSQSEDPEPSSHNDLQQLRARSRGGRGLCGGRAGRKPGSRLMRQHLADLEEQERQQQMAAVPAVSQLERARAAAVVKHQHSAEARRNPTQFGLSSVLCERGSPVQRTLAASLQAIVQTPAQWKASLEAISDPARPSQPLDLVLNGAGLACSAAALANITGTRKYQAQRSLIQAGSATVESSAFLLGSMLDSLGSEQSPLEPFVLILKYKYDETPTKVRVATVSGSCESEDRHAMQNLIVPKTCVKGPELQHFLASQGYASQSSTAMQSATHAKILQTHVSVIALYKVKPVNPEEQGRFAVVQSAVPCSLQAMDRSTGETQRRAVWETLSSLPELSRLLATFPLCIRQSTTDRFTANYRTEAGLGAWMPGVLLCHLACDAHKAATTIKNCLSPVQSDISGVLNSGLMMTSDLAVVKKLRDTFIAVLCAELQVHTEAAPENAAECERYRRECFELFLPTEGDEVGAGPAAASSNLSSNHLDAAGNDEVADPATAFALENARRRASVHEYVRSDPLPRLCIMQQVLQPIHDYLTEMLGRSSEAWEQKQAGLAAVGKERTYVILEDAKGEAVATTMVRLLDGLHQDARGFLGPVACGLRALMFCMSSATMCSMHSLIRLCHQALPYQMFRLLDDPAAADRLLDLPPCMHDQVFSELKKKYPSPDLLLGAEARTVITTLAWSASTNIADLEASHNSTRDFSMIRSRGWTCSLESVSARHVLQHKLGLLGATNTRGKRLEAVMLKRCMASLHCKLPGASQKKSKRRRGGGGAWRAFVSHHAHGKKLTAALASHLGQLYRNLDDDQKAWFAEAGRAGTRAHAHGHRAFGDRAPVQSLPGEASRVNPDAIVARDVARQDDLSLVSLGSQPMRLDFLDRDGHAELLNAFEGYPSHSATDGQDSAPTVFFKWLAPSEKVVQATLRDAPDAQALRRRYQLSTVLSRSWSNRCRVLLHAEQKPILPADLVDVFKEKPCLKYGVCVCGQSDSSVPDALHCFNNVKRWMQPVFAKVRKVAPKARVLMDGHLVVFCFAAGPAWEMEEGGDVERATFDNQHPKSEEHFLHIGHVNYSSWHFTAAQLSDDLGRLGLEGLVAKADEAGTLQLGMLPSPEAGPTHGVMTDLQFFRGLDLSLAWMVTVYAISLDEDDWQHWDTSCKVVPIKAVEPSVIPSCWVWRGSDFEKHERSVRQGRGAKRSADTAAPSSGSRSSKRTARDPSKPADVMRGDDIDDALDSLREAQVHTGEGGGARGLEVPLEFDPYGWFDGGGAQGVDDEPGPDVGQTAAGTEESDEYDHLLKIIEDKIFEDFSPSHAGSDAEFDWDGNFSVEDAADAADRVPEPPAQPVEPNPDPDALPDELPDAAAGAARAPAARDRHEDFDKTEVEVPGFGRLRYYKHREQKQIIAVCGLHKDCRMMRSLTRNPNARLPNTALFGQGRPLGLVIAWLKCQHEHETQQDHIHKFHVDLQARQDARVWFLENVPEAAQWADLEREQADGEEEALVGYVRDNHEPLKLTSLMLEESSPLFREHFDAFVKESSRLLQDQELRVLAFEDQDMPFEKKWQMQSRKLRVAAAATPGLAVTTNPWTSLPDIKLSGLNQNARVKEVLDLAVIQFLARDGSFDGSEDGVTVREKCQDLYTDVSQNPVRKSFTASSGSSRCLTTSSMLYSHGRDRVVLPLEMLFFQGHTVDVKIPQGMKQRSLRNLAGEGICVPCLATLIFALQCTDSLDV</sequence>
<protein>
    <submittedName>
        <fullName evidence="2">Uncharacterized protein</fullName>
    </submittedName>
</protein>
<proteinExistence type="predicted"/>